<feature type="region of interest" description="Disordered" evidence="1">
    <location>
        <begin position="149"/>
        <end position="168"/>
    </location>
</feature>
<name>A0ABM3LVI4_BICAN</name>
<proteinExistence type="predicted"/>
<accession>A0ABM3LVI4</accession>
<evidence type="ECO:0000313" key="4">
    <source>
        <dbReference type="RefSeq" id="XP_052743079.1"/>
    </source>
</evidence>
<dbReference type="RefSeq" id="XP_052743079.1">
    <property type="nucleotide sequence ID" value="XM_052887119.1"/>
</dbReference>
<sequence length="231" mass="27264">MGTIRVNIVIIALMVLCVNCNTELSEANDANQRDISHVTRESIGVQDNIIKYYLDNGQEKPFVQENVDTKVKTNPNANRRTLFWPRKKPMNKIKQLDQYKSIELLNAIKERLDKSKSLKRARIKPTKPYKLPKPPIKPRKPKYDITCEIDNEDNNINSPEDNNEERLLGRFPPRRPGLNLYDNMEILSVINERLNKKKPKEEPKKQSRNIRLSNELYPPPKWPWPMRRYHQ</sequence>
<keyword evidence="2" id="KW-0732">Signal</keyword>
<evidence type="ECO:0000256" key="1">
    <source>
        <dbReference type="SAM" id="MobiDB-lite"/>
    </source>
</evidence>
<evidence type="ECO:0000313" key="3">
    <source>
        <dbReference type="Proteomes" id="UP001652582"/>
    </source>
</evidence>
<organism evidence="3 4">
    <name type="scientific">Bicyclus anynana</name>
    <name type="common">Squinting bush brown butterfly</name>
    <dbReference type="NCBI Taxonomy" id="110368"/>
    <lineage>
        <taxon>Eukaryota</taxon>
        <taxon>Metazoa</taxon>
        <taxon>Ecdysozoa</taxon>
        <taxon>Arthropoda</taxon>
        <taxon>Hexapoda</taxon>
        <taxon>Insecta</taxon>
        <taxon>Pterygota</taxon>
        <taxon>Neoptera</taxon>
        <taxon>Endopterygota</taxon>
        <taxon>Lepidoptera</taxon>
        <taxon>Glossata</taxon>
        <taxon>Ditrysia</taxon>
        <taxon>Papilionoidea</taxon>
        <taxon>Nymphalidae</taxon>
        <taxon>Satyrinae</taxon>
        <taxon>Satyrini</taxon>
        <taxon>Mycalesina</taxon>
        <taxon>Bicyclus</taxon>
    </lineage>
</organism>
<dbReference type="Proteomes" id="UP001652582">
    <property type="component" value="Chromosome 18"/>
</dbReference>
<feature type="region of interest" description="Disordered" evidence="1">
    <location>
        <begin position="196"/>
        <end position="222"/>
    </location>
</feature>
<feature type="signal peptide" evidence="2">
    <location>
        <begin position="1"/>
        <end position="27"/>
    </location>
</feature>
<keyword evidence="3" id="KW-1185">Reference proteome</keyword>
<dbReference type="GeneID" id="128198986"/>
<protein>
    <submittedName>
        <fullName evidence="4">Uncharacterized protein LOC128198986</fullName>
    </submittedName>
</protein>
<feature type="chain" id="PRO_5046529848" evidence="2">
    <location>
        <begin position="28"/>
        <end position="231"/>
    </location>
</feature>
<evidence type="ECO:0000256" key="2">
    <source>
        <dbReference type="SAM" id="SignalP"/>
    </source>
</evidence>
<gene>
    <name evidence="4" type="primary">LOC128198986</name>
</gene>
<reference evidence="4" key="1">
    <citation type="submission" date="2025-08" db="UniProtKB">
        <authorList>
            <consortium name="RefSeq"/>
        </authorList>
    </citation>
    <scope>IDENTIFICATION</scope>
</reference>